<feature type="repeat" description="PPR" evidence="2">
    <location>
        <begin position="231"/>
        <end position="265"/>
    </location>
</feature>
<dbReference type="GO" id="GO:0009451">
    <property type="term" value="P:RNA modification"/>
    <property type="evidence" value="ECO:0007669"/>
    <property type="project" value="InterPro"/>
</dbReference>
<comment type="caution">
    <text evidence="3">The sequence shown here is derived from an EMBL/GenBank/DDBJ whole genome shotgun (WGS) entry which is preliminary data.</text>
</comment>
<protein>
    <submittedName>
        <fullName evidence="3">Pentatricopeptide repeat-containing-like protein</fullName>
    </submittedName>
</protein>
<dbReference type="NCBIfam" id="TIGR00756">
    <property type="entry name" value="PPR"/>
    <property type="match status" value="8"/>
</dbReference>
<dbReference type="Gene3D" id="1.25.40.10">
    <property type="entry name" value="Tetratricopeptide repeat domain"/>
    <property type="match status" value="6"/>
</dbReference>
<dbReference type="Proteomes" id="UP000283530">
    <property type="component" value="Unassembled WGS sequence"/>
</dbReference>
<dbReference type="STRING" id="337451.A0A3S4PRZ4"/>
<dbReference type="FunFam" id="1.25.40.10:FF:000090">
    <property type="entry name" value="Pentatricopeptide repeat-containing protein, chloroplastic"/>
    <property type="match status" value="1"/>
</dbReference>
<dbReference type="Pfam" id="PF13041">
    <property type="entry name" value="PPR_2"/>
    <property type="match status" value="3"/>
</dbReference>
<evidence type="ECO:0000313" key="4">
    <source>
        <dbReference type="Proteomes" id="UP000283530"/>
    </source>
</evidence>
<keyword evidence="1" id="KW-0677">Repeat</keyword>
<dbReference type="GO" id="GO:0003723">
    <property type="term" value="F:RNA binding"/>
    <property type="evidence" value="ECO:0007669"/>
    <property type="project" value="InterPro"/>
</dbReference>
<dbReference type="FunFam" id="1.25.40.10:FF:000348">
    <property type="entry name" value="Pentatricopeptide repeat-containing protein chloroplastic"/>
    <property type="match status" value="1"/>
</dbReference>
<evidence type="ECO:0000256" key="2">
    <source>
        <dbReference type="PROSITE-ProRule" id="PRU00708"/>
    </source>
</evidence>
<dbReference type="Pfam" id="PF20431">
    <property type="entry name" value="E_motif"/>
    <property type="match status" value="1"/>
</dbReference>
<accession>A0A3S4PRZ4</accession>
<name>A0A3S4PRZ4_9MAGN</name>
<dbReference type="EMBL" id="QPKB01000010">
    <property type="protein sequence ID" value="RWR94049.1"/>
    <property type="molecule type" value="Genomic_DNA"/>
</dbReference>
<feature type="repeat" description="PPR" evidence="2">
    <location>
        <begin position="464"/>
        <end position="498"/>
    </location>
</feature>
<feature type="repeat" description="PPR" evidence="2">
    <location>
        <begin position="37"/>
        <end position="71"/>
    </location>
</feature>
<dbReference type="InterPro" id="IPR046960">
    <property type="entry name" value="PPR_At4g14850-like_plant"/>
</dbReference>
<dbReference type="InterPro" id="IPR046848">
    <property type="entry name" value="E_motif"/>
</dbReference>
<dbReference type="AlphaFoldDB" id="A0A3S4PRZ4"/>
<proteinExistence type="predicted"/>
<feature type="repeat" description="PPR" evidence="2">
    <location>
        <begin position="99"/>
        <end position="133"/>
    </location>
</feature>
<dbReference type="Pfam" id="PF01535">
    <property type="entry name" value="PPR"/>
    <property type="match status" value="6"/>
</dbReference>
<keyword evidence="4" id="KW-1185">Reference proteome</keyword>
<dbReference type="PANTHER" id="PTHR47926">
    <property type="entry name" value="PENTATRICOPEPTIDE REPEAT-CONTAINING PROTEIN"/>
    <property type="match status" value="1"/>
</dbReference>
<dbReference type="Pfam" id="PF13812">
    <property type="entry name" value="PPR_3"/>
    <property type="match status" value="2"/>
</dbReference>
<evidence type="ECO:0000313" key="3">
    <source>
        <dbReference type="EMBL" id="RWR94049.1"/>
    </source>
</evidence>
<evidence type="ECO:0000256" key="1">
    <source>
        <dbReference type="ARBA" id="ARBA00022737"/>
    </source>
</evidence>
<gene>
    <name evidence="3" type="ORF">CKAN_02332800</name>
</gene>
<dbReference type="PROSITE" id="PS51375">
    <property type="entry name" value="PPR"/>
    <property type="match status" value="6"/>
</dbReference>
<dbReference type="OrthoDB" id="185373at2759"/>
<feature type="repeat" description="PPR" evidence="2">
    <location>
        <begin position="200"/>
        <end position="230"/>
    </location>
</feature>
<dbReference type="InterPro" id="IPR002885">
    <property type="entry name" value="PPR_rpt"/>
</dbReference>
<dbReference type="PANTHER" id="PTHR47926:SF419">
    <property type="entry name" value="(WILD MALAYSIAN BANANA) HYPOTHETICAL PROTEIN"/>
    <property type="match status" value="1"/>
</dbReference>
<organism evidence="3 4">
    <name type="scientific">Cinnamomum micranthum f. kanehirae</name>
    <dbReference type="NCBI Taxonomy" id="337451"/>
    <lineage>
        <taxon>Eukaryota</taxon>
        <taxon>Viridiplantae</taxon>
        <taxon>Streptophyta</taxon>
        <taxon>Embryophyta</taxon>
        <taxon>Tracheophyta</taxon>
        <taxon>Spermatophyta</taxon>
        <taxon>Magnoliopsida</taxon>
        <taxon>Magnoliidae</taxon>
        <taxon>Laurales</taxon>
        <taxon>Lauraceae</taxon>
        <taxon>Cinnamomum</taxon>
    </lineage>
</organism>
<feature type="repeat" description="PPR" evidence="2">
    <location>
        <begin position="332"/>
        <end position="366"/>
    </location>
</feature>
<sequence length="677" mass="76057">MGISSHRFIQIKLLIMYLNFKKSAEVDKIFREIDGFDLVAWNCMISRHAQSGDLEEACRLFEKMPDRNAITWTALITGFMKSRKVDDAVWYFERNPFQNVVSWTAVISGFVQNGLVCEALMLFYRMLHSGTAPNEITFSCVLGSCANTGNFGLGMGVLGLIVKTGFEGDVSLSNSLMTFCLRMGDRDLAMRVFNDMEERDVFSWTAVLDVYVEMGELTEARRIFDEMPQRNEVSWSAMIARYSQSGNAEEALKLFSQMLYDGFKPNISCFSSVLGALASLEALKIGMNVHNHVIKIGIEDDVFIGSTLIDMYCKCGKTEDGRQVFDLISSRNIVSWNSMVAGYSYNGQFEEAKELFQRMPMKNVVTWNALISGYVQNEHCAKVFDVFDDMLLSGAVPNESTFSSILRACASLSSLEKGKNLHGKVVKLGIQHDVFMGTALTDMYAKSGDIESSMRVFDRMPKKNEISWTAMIQGLADNGLAEESILQFEEMLKTAVLPTELTFLAVIFACSHCGLVDKGLKYFESMKNVYGIEPRERHYTSVVDLLARAGHLDEAEDFIKKMPFQPEANALAALLSACSIYGNEEIGERTAKKLWEMEKENSSGYILLSNIYASTGRWSDVSRVRRLMREKGLKKSGGCSWIEVRNEVHTFFVGGGSHPLSAETHRILDLLWSEMIL</sequence>
<dbReference type="InterPro" id="IPR011990">
    <property type="entry name" value="TPR-like_helical_dom_sf"/>
</dbReference>
<reference evidence="3 4" key="1">
    <citation type="journal article" date="2019" name="Nat. Plants">
        <title>Stout camphor tree genome fills gaps in understanding of flowering plant genome evolution.</title>
        <authorList>
            <person name="Chaw S.M."/>
            <person name="Liu Y.C."/>
            <person name="Wu Y.W."/>
            <person name="Wang H.Y."/>
            <person name="Lin C.I."/>
            <person name="Wu C.S."/>
            <person name="Ke H.M."/>
            <person name="Chang L.Y."/>
            <person name="Hsu C.Y."/>
            <person name="Yang H.T."/>
            <person name="Sudianto E."/>
            <person name="Hsu M.H."/>
            <person name="Wu K.P."/>
            <person name="Wang L.N."/>
            <person name="Leebens-Mack J.H."/>
            <person name="Tsai I.J."/>
        </authorList>
    </citation>
    <scope>NUCLEOTIDE SEQUENCE [LARGE SCALE GENOMIC DNA]</scope>
    <source>
        <strain evidence="4">cv. Chaw 1501</strain>
        <tissue evidence="3">Young leaves</tissue>
    </source>
</reference>